<protein>
    <submittedName>
        <fullName evidence="3">Transposase, IS605 OrfB family</fullName>
    </submittedName>
</protein>
<feature type="domain" description="Cas12f1-like TNB" evidence="2">
    <location>
        <begin position="299"/>
        <end position="363"/>
    </location>
</feature>
<gene>
    <name evidence="3" type="ordered locus">Igag_1667</name>
</gene>
<evidence type="ECO:0000313" key="4">
    <source>
        <dbReference type="Proteomes" id="UP000001304"/>
    </source>
</evidence>
<reference evidence="3 4" key="1">
    <citation type="journal article" date="2010" name="Stand. Genomic Sci.">
        <title>Complete genome sequence of Ignisphaera aggregans type strain (AQ1.S1).</title>
        <authorList>
            <person name="Goker M."/>
            <person name="Held B."/>
            <person name="Lapidus A."/>
            <person name="Nolan M."/>
            <person name="Spring S."/>
            <person name="Yasawong M."/>
            <person name="Lucas S."/>
            <person name="Glavina Del Rio T."/>
            <person name="Tice H."/>
            <person name="Cheng J.F."/>
            <person name="Goodwin L."/>
            <person name="Tapia R."/>
            <person name="Pitluck S."/>
            <person name="Liolios K."/>
            <person name="Ivanova N."/>
            <person name="Mavromatis K."/>
            <person name="Mikhailova N."/>
            <person name="Pati A."/>
            <person name="Chen A."/>
            <person name="Palaniappan K."/>
            <person name="Brambilla E."/>
            <person name="Land M."/>
            <person name="Hauser L."/>
            <person name="Chang Y.J."/>
            <person name="Jeffries C.D."/>
            <person name="Brettin T."/>
            <person name="Detter J.C."/>
            <person name="Han C."/>
            <person name="Rohde M."/>
            <person name="Sikorski J."/>
            <person name="Woyke T."/>
            <person name="Bristow J."/>
            <person name="Eisen J.A."/>
            <person name="Markowitz V."/>
            <person name="Hugenholtz P."/>
            <person name="Kyrpides N.C."/>
            <person name="Klenk H.P."/>
        </authorList>
    </citation>
    <scope>NUCLEOTIDE SEQUENCE [LARGE SCALE GENOMIC DNA]</scope>
    <source>
        <strain evidence="4">DSM 17230 / JCM 13409 / AQ1.S1</strain>
    </source>
</reference>
<evidence type="ECO:0000259" key="2">
    <source>
        <dbReference type="Pfam" id="PF07282"/>
    </source>
</evidence>
<dbReference type="InterPro" id="IPR010095">
    <property type="entry name" value="Cas12f1-like_TNB"/>
</dbReference>
<dbReference type="EMBL" id="CP002098">
    <property type="protein sequence ID" value="ADM28464.1"/>
    <property type="molecule type" value="Genomic_DNA"/>
</dbReference>
<accession>E0SRT3</accession>
<organism evidence="3 4">
    <name type="scientific">Ignisphaera aggregans (strain DSM 17230 / JCM 13409 / AQ1.S1)</name>
    <dbReference type="NCBI Taxonomy" id="583356"/>
    <lineage>
        <taxon>Archaea</taxon>
        <taxon>Thermoproteota</taxon>
        <taxon>Thermoprotei</taxon>
        <taxon>Desulfurococcales</taxon>
        <taxon>Desulfurococcaceae</taxon>
        <taxon>Ignisphaera</taxon>
    </lineage>
</organism>
<evidence type="ECO:0000313" key="3">
    <source>
        <dbReference type="EMBL" id="ADM28464.1"/>
    </source>
</evidence>
<evidence type="ECO:0000256" key="1">
    <source>
        <dbReference type="ARBA" id="ARBA00023125"/>
    </source>
</evidence>
<dbReference type="BioCyc" id="IAGG583356:GHAH-1654-MONOMER"/>
<keyword evidence="1" id="KW-0238">DNA-binding</keyword>
<keyword evidence="4" id="KW-1185">Reference proteome</keyword>
<dbReference type="GO" id="GO:0003677">
    <property type="term" value="F:DNA binding"/>
    <property type="evidence" value="ECO:0007669"/>
    <property type="project" value="UniProtKB-KW"/>
</dbReference>
<dbReference type="HOGENOM" id="CLU_726877_0_0_2"/>
<sequence>MTMPGDEGFLTLTTRMRVSPEPEVVELLKKYRDALNYAIMWIIENSIKVGKRYRTPSISAIHRTLYEKLKSYGLPSRVAIDCYREALAIAKSYLGNGANGRIPRVKSLRMWLTSNQSYRIREGYVEIIGGYRLRIIGWDRRYDNYEDREARLVYKGNKMFLMITKRVPKPKDVVPRWILAVDVNERYIYYGNRFFIDRIGTAIDRAVHYRKLAEDLQRRYSSTRYNAWIRRRGILDRIRYFYRKARNIVEDWARKTALEIVMKAKQNSYAVAREDLNGLIESLRKLPKDHRVKMMILSYRKLVYWIDWQSQKHGVRVIIVDPKDTSSECPKCRSKMVENGYRKMKCPLCGFEADRDIVAILNIEKKALKQMGGLLAALTAPQMTDVSPNRCGEPMNPEGNTHPSEWGEGQICYTCIFTT</sequence>
<dbReference type="Proteomes" id="UP000001304">
    <property type="component" value="Chromosome"/>
</dbReference>
<dbReference type="KEGG" id="iag:Igag_1667"/>
<dbReference type="Pfam" id="PF07282">
    <property type="entry name" value="Cas12f1-like_TNB"/>
    <property type="match status" value="1"/>
</dbReference>
<dbReference type="STRING" id="583356.Igag_1667"/>
<name>E0SRT3_IGNAA</name>
<dbReference type="NCBIfam" id="TIGR01766">
    <property type="entry name" value="IS200/IS605 family accessory protein TnpB-like domain"/>
    <property type="match status" value="1"/>
</dbReference>
<proteinExistence type="predicted"/>
<dbReference type="AlphaFoldDB" id="E0SRT3"/>